<dbReference type="KEGG" id="php:PhaeoP97_02975"/>
<feature type="modified residue" description="N6-(pyridoxal phosphate)lysine" evidence="8">
    <location>
        <position position="63"/>
    </location>
</feature>
<dbReference type="GO" id="GO:0005737">
    <property type="term" value="C:cytoplasm"/>
    <property type="evidence" value="ECO:0007669"/>
    <property type="project" value="TreeGrafter"/>
</dbReference>
<keyword evidence="3 8" id="KW-0663">Pyridoxal phosphate</keyword>
<dbReference type="PROSITE" id="PS50088">
    <property type="entry name" value="ANK_REPEAT"/>
    <property type="match status" value="1"/>
</dbReference>
<reference evidence="12" key="1">
    <citation type="submission" date="2016-07" db="EMBL/GenBank/DDBJ databases">
        <title>Phaeobacter portensis sp. nov., a tropodithietic acid producing bacterium isolated from a German harbor.</title>
        <authorList>
            <person name="Freese H.M."/>
            <person name="Bunk B."/>
            <person name="Breider S."/>
            <person name="Brinkhoff T."/>
        </authorList>
    </citation>
    <scope>NUCLEOTIDE SEQUENCE [LARGE SCALE GENOMIC DNA]</scope>
    <source>
        <strain evidence="12">P97</strain>
    </source>
</reference>
<dbReference type="EMBL" id="CP016364">
    <property type="protein sequence ID" value="APG48350.1"/>
    <property type="molecule type" value="Genomic_DNA"/>
</dbReference>
<accession>A0A1L3I8A0</accession>
<dbReference type="InterPro" id="IPR029066">
    <property type="entry name" value="PLP-binding_barrel"/>
</dbReference>
<dbReference type="InterPro" id="IPR002433">
    <property type="entry name" value="Orn_de-COase"/>
</dbReference>
<dbReference type="InterPro" id="IPR000183">
    <property type="entry name" value="Orn/DAP/Arg_de-COase"/>
</dbReference>
<keyword evidence="9" id="KW-0040">ANK repeat</keyword>
<dbReference type="PANTHER" id="PTHR11482">
    <property type="entry name" value="ARGININE/DIAMINOPIMELATE/ORNITHINE DECARBOXYLASE"/>
    <property type="match status" value="1"/>
</dbReference>
<evidence type="ECO:0000256" key="2">
    <source>
        <dbReference type="ARBA" id="ARBA00008872"/>
    </source>
</evidence>
<evidence type="ECO:0000256" key="8">
    <source>
        <dbReference type="PIRSR" id="PIRSR600183-50"/>
    </source>
</evidence>
<dbReference type="Pfam" id="PF02784">
    <property type="entry name" value="Orn_Arg_deC_N"/>
    <property type="match status" value="1"/>
</dbReference>
<dbReference type="FunFam" id="3.20.20.10:FF:000008">
    <property type="entry name" value="Ornithine decarboxylase"/>
    <property type="match status" value="1"/>
</dbReference>
<dbReference type="InterPro" id="IPR002110">
    <property type="entry name" value="Ankyrin_rpt"/>
</dbReference>
<evidence type="ECO:0000256" key="4">
    <source>
        <dbReference type="ARBA" id="ARBA00023239"/>
    </source>
</evidence>
<dbReference type="STRING" id="1844006.PhaeoP97_02975"/>
<keyword evidence="4" id="KW-0456">Lyase</keyword>
<comment type="similarity">
    <text evidence="2">Belongs to the Orn/Lys/Arg decarboxylase class-II family.</text>
</comment>
<feature type="domain" description="Orn/DAP/Arg decarboxylase 2 N-terminal" evidence="10">
    <location>
        <begin position="41"/>
        <end position="274"/>
    </location>
</feature>
<dbReference type="PRINTS" id="PR01182">
    <property type="entry name" value="ORNDCRBXLASE"/>
</dbReference>
<dbReference type="PROSITE" id="PS00878">
    <property type="entry name" value="ODR_DC_2_1"/>
    <property type="match status" value="1"/>
</dbReference>
<dbReference type="AlphaFoldDB" id="A0A1L3I8A0"/>
<comment type="pathway">
    <text evidence="5">Amine and polyamine biosynthesis; putrescine biosynthesis via L-ornithine pathway; putrescine from L-ornithine: step 1/1.</text>
</comment>
<dbReference type="Proteomes" id="UP000183859">
    <property type="component" value="Chromosome"/>
</dbReference>
<protein>
    <recommendedName>
        <fullName evidence="6">ornithine decarboxylase</fullName>
        <ecNumber evidence="6">4.1.1.17</ecNumber>
    </recommendedName>
</protein>
<evidence type="ECO:0000256" key="1">
    <source>
        <dbReference type="ARBA" id="ARBA00001933"/>
    </source>
</evidence>
<dbReference type="EC" id="4.1.1.17" evidence="6"/>
<keyword evidence="12" id="KW-1185">Reference proteome</keyword>
<dbReference type="GO" id="GO:0033387">
    <property type="term" value="P:putrescine biosynthetic process from arginine, via ornithine"/>
    <property type="evidence" value="ECO:0007669"/>
    <property type="project" value="TreeGrafter"/>
</dbReference>
<proteinExistence type="inferred from homology"/>
<evidence type="ECO:0000259" key="10">
    <source>
        <dbReference type="Pfam" id="PF02784"/>
    </source>
</evidence>
<dbReference type="PRINTS" id="PR01179">
    <property type="entry name" value="ODADCRBXLASE"/>
</dbReference>
<dbReference type="PANTHER" id="PTHR11482:SF6">
    <property type="entry name" value="ORNITHINE DECARBOXYLASE 1-RELATED"/>
    <property type="match status" value="1"/>
</dbReference>
<evidence type="ECO:0000256" key="3">
    <source>
        <dbReference type="ARBA" id="ARBA00022898"/>
    </source>
</evidence>
<dbReference type="InterPro" id="IPR022653">
    <property type="entry name" value="De-COase2_pyr-phos_BS"/>
</dbReference>
<dbReference type="GO" id="GO:0004586">
    <property type="term" value="F:ornithine decarboxylase activity"/>
    <property type="evidence" value="ECO:0007669"/>
    <property type="project" value="UniProtKB-EC"/>
</dbReference>
<dbReference type="SUPFAM" id="SSF51419">
    <property type="entry name" value="PLP-binding barrel"/>
    <property type="match status" value="1"/>
</dbReference>
<dbReference type="CDD" id="cd00622">
    <property type="entry name" value="PLPDE_III_ODC"/>
    <property type="match status" value="1"/>
</dbReference>
<feature type="active site" description="Proton donor" evidence="8">
    <location>
        <position position="339"/>
    </location>
</feature>
<evidence type="ECO:0000313" key="11">
    <source>
        <dbReference type="EMBL" id="APG48350.1"/>
    </source>
</evidence>
<dbReference type="FunFam" id="2.40.37.10:FF:000004">
    <property type="entry name" value="Ornithine decarboxylase"/>
    <property type="match status" value="1"/>
</dbReference>
<evidence type="ECO:0000256" key="9">
    <source>
        <dbReference type="PROSITE-ProRule" id="PRU00023"/>
    </source>
</evidence>
<evidence type="ECO:0000313" key="12">
    <source>
        <dbReference type="Proteomes" id="UP000183859"/>
    </source>
</evidence>
<dbReference type="SUPFAM" id="SSF50621">
    <property type="entry name" value="Alanine racemase C-terminal domain-like"/>
    <property type="match status" value="1"/>
</dbReference>
<dbReference type="Gene3D" id="3.20.20.10">
    <property type="entry name" value="Alanine racemase"/>
    <property type="match status" value="1"/>
</dbReference>
<evidence type="ECO:0000256" key="5">
    <source>
        <dbReference type="ARBA" id="ARBA00034115"/>
    </source>
</evidence>
<sequence>MNANVTGQLARRNSIVPVSRHLLYIAQNAFDRPTLVIDSQAVARQYVALAQGLGRARIHYAVKANPEPQILRRLTRMGANFDAASRAEIEMCLAAGAKPSQISFGNTIKRPADIAFAHEIGITHFAVDALAELDKMAVHAPGARVCIRLLVEATGADWPLSRKFGCSATMALSLMDRARELGLVVSGLSFHVGSQTREPQMWADTLDQVAKVWQMAKAGSHALTLLNIGGGFPASYGSEVMEPNRYAQEVMALVNARFPDAVEIMAEPGRGLVAEAGAIAAEVLLVSRKDANDLHRWVYLDIGKFSGLAETMDEAIRYRITTDHSDEQAGPCILAGPSCDSADVLYEKQLYQMPLELKSGDRVVIHSCGAYTTTYASVGFNGFPPLDVVVI</sequence>
<dbReference type="Gene3D" id="2.40.37.10">
    <property type="entry name" value="Lyase, Ornithine Decarboxylase, Chain A, domain 1"/>
    <property type="match status" value="1"/>
</dbReference>
<comment type="cofactor">
    <cofactor evidence="1 8">
        <name>pyridoxal 5'-phosphate</name>
        <dbReference type="ChEBI" id="CHEBI:597326"/>
    </cofactor>
</comment>
<comment type="catalytic activity">
    <reaction evidence="7">
        <text>L-ornithine + H(+) = putrescine + CO2</text>
        <dbReference type="Rhea" id="RHEA:22964"/>
        <dbReference type="ChEBI" id="CHEBI:15378"/>
        <dbReference type="ChEBI" id="CHEBI:16526"/>
        <dbReference type="ChEBI" id="CHEBI:46911"/>
        <dbReference type="ChEBI" id="CHEBI:326268"/>
        <dbReference type="EC" id="4.1.1.17"/>
    </reaction>
</comment>
<evidence type="ECO:0000256" key="6">
    <source>
        <dbReference type="ARBA" id="ARBA00034138"/>
    </source>
</evidence>
<gene>
    <name evidence="11" type="ORF">PhaeoP97_02975</name>
</gene>
<dbReference type="InterPro" id="IPR009006">
    <property type="entry name" value="Ala_racemase/Decarboxylase_C"/>
</dbReference>
<evidence type="ECO:0000256" key="7">
    <source>
        <dbReference type="ARBA" id="ARBA00049127"/>
    </source>
</evidence>
<name>A0A1L3I8A0_9RHOB</name>
<feature type="repeat" description="ANK" evidence="9">
    <location>
        <begin position="53"/>
        <end position="86"/>
    </location>
</feature>
<dbReference type="InterPro" id="IPR022644">
    <property type="entry name" value="De-COase2_N"/>
</dbReference>
<organism evidence="11 12">
    <name type="scientific">Phaeobacter porticola</name>
    <dbReference type="NCBI Taxonomy" id="1844006"/>
    <lineage>
        <taxon>Bacteria</taxon>
        <taxon>Pseudomonadati</taxon>
        <taxon>Pseudomonadota</taxon>
        <taxon>Alphaproteobacteria</taxon>
        <taxon>Rhodobacterales</taxon>
        <taxon>Roseobacteraceae</taxon>
        <taxon>Phaeobacter</taxon>
    </lineage>
</organism>